<feature type="transmembrane region" description="Helical" evidence="1">
    <location>
        <begin position="44"/>
        <end position="65"/>
    </location>
</feature>
<keyword evidence="1" id="KW-1133">Transmembrane helix</keyword>
<dbReference type="Proteomes" id="UP000595857">
    <property type="component" value="Chromosome"/>
</dbReference>
<proteinExistence type="predicted"/>
<evidence type="ECO:0000313" key="3">
    <source>
        <dbReference type="Proteomes" id="UP000595857"/>
    </source>
</evidence>
<evidence type="ECO:0000256" key="1">
    <source>
        <dbReference type="SAM" id="Phobius"/>
    </source>
</evidence>
<accession>A0ABX7C647</accession>
<reference evidence="2 3" key="1">
    <citation type="submission" date="2021-01" db="EMBL/GenBank/DDBJ databases">
        <title>Genome seq and assembly of Devosia sp. LEGU1.</title>
        <authorList>
            <person name="Chhetri G."/>
        </authorList>
    </citation>
    <scope>NUCLEOTIDE SEQUENCE [LARGE SCALE GENOMIC DNA]</scope>
    <source>
        <strain evidence="2 3">LEGU1</strain>
    </source>
</reference>
<dbReference type="EMBL" id="CP068046">
    <property type="protein sequence ID" value="QQR39698.1"/>
    <property type="molecule type" value="Genomic_DNA"/>
</dbReference>
<evidence type="ECO:0000313" key="2">
    <source>
        <dbReference type="EMBL" id="QQR39698.1"/>
    </source>
</evidence>
<name>A0ABX7C647_9HYPH</name>
<keyword evidence="1" id="KW-0812">Transmembrane</keyword>
<dbReference type="RefSeq" id="WP_201634224.1">
    <property type="nucleotide sequence ID" value="NZ_CP068046.1"/>
</dbReference>
<keyword evidence="3" id="KW-1185">Reference proteome</keyword>
<organism evidence="2 3">
    <name type="scientific">Devosia rhizoryzae</name>
    <dbReference type="NCBI Taxonomy" id="2774137"/>
    <lineage>
        <taxon>Bacteria</taxon>
        <taxon>Pseudomonadati</taxon>
        <taxon>Pseudomonadota</taxon>
        <taxon>Alphaproteobacteria</taxon>
        <taxon>Hyphomicrobiales</taxon>
        <taxon>Devosiaceae</taxon>
        <taxon>Devosia</taxon>
    </lineage>
</organism>
<gene>
    <name evidence="2" type="ORF">JI748_01370</name>
</gene>
<feature type="transmembrane region" description="Helical" evidence="1">
    <location>
        <begin position="17"/>
        <end position="38"/>
    </location>
</feature>
<sequence length="87" mass="9878">MAIAAANKYAPWPEGSAFTYGLIAIILAFLMLVIFGMFYDVEVLAHPVAIGASFVPIFLLGVLLWRRRRRLHRDALDHELSDRSNYK</sequence>
<keyword evidence="1" id="KW-0472">Membrane</keyword>
<protein>
    <submittedName>
        <fullName evidence="2">Uncharacterized protein</fullName>
    </submittedName>
</protein>